<gene>
    <name evidence="9" type="ORF">RED65_13862</name>
</gene>
<dbReference type="PANTHER" id="PTHR30069:SF29">
    <property type="entry name" value="HEMOGLOBIN AND HEMOGLOBIN-HAPTOGLOBIN-BINDING PROTEIN 1-RELATED"/>
    <property type="match status" value="1"/>
</dbReference>
<evidence type="ECO:0000256" key="2">
    <source>
        <dbReference type="ARBA" id="ARBA00022448"/>
    </source>
</evidence>
<dbReference type="Gene3D" id="2.40.170.20">
    <property type="entry name" value="TonB-dependent receptor, beta-barrel domain"/>
    <property type="match status" value="1"/>
</dbReference>
<keyword evidence="5 8" id="KW-0732">Signal</keyword>
<feature type="signal peptide" evidence="8">
    <location>
        <begin position="1"/>
        <end position="22"/>
    </location>
</feature>
<dbReference type="GO" id="GO:0015344">
    <property type="term" value="F:siderophore uptake transmembrane transporter activity"/>
    <property type="evidence" value="ECO:0007669"/>
    <property type="project" value="TreeGrafter"/>
</dbReference>
<keyword evidence="10" id="KW-1185">Reference proteome</keyword>
<name>Q1N122_9GAMM</name>
<evidence type="ECO:0000256" key="7">
    <source>
        <dbReference type="ARBA" id="ARBA00023237"/>
    </source>
</evidence>
<organism evidence="9 10">
    <name type="scientific">Bermanella marisrubri</name>
    <dbReference type="NCBI Taxonomy" id="207949"/>
    <lineage>
        <taxon>Bacteria</taxon>
        <taxon>Pseudomonadati</taxon>
        <taxon>Pseudomonadota</taxon>
        <taxon>Gammaproteobacteria</taxon>
        <taxon>Oceanospirillales</taxon>
        <taxon>Oceanospirillaceae</taxon>
        <taxon>Bermanella</taxon>
    </lineage>
</organism>
<keyword evidence="7" id="KW-0998">Cell outer membrane</keyword>
<dbReference type="HOGENOM" id="CLU_398405_0_0_6"/>
<evidence type="ECO:0000256" key="4">
    <source>
        <dbReference type="ARBA" id="ARBA00022692"/>
    </source>
</evidence>
<reference evidence="9 10" key="1">
    <citation type="submission" date="2006-03" db="EMBL/GenBank/DDBJ databases">
        <authorList>
            <person name="Pinhassi J."/>
            <person name="Pedros-Alio C."/>
            <person name="Ferriera S."/>
            <person name="Johnson J."/>
            <person name="Kravitz S."/>
            <person name="Halpern A."/>
            <person name="Remington K."/>
            <person name="Beeson K."/>
            <person name="Tran B."/>
            <person name="Rogers Y.-H."/>
            <person name="Friedman R."/>
            <person name="Venter J.C."/>
        </authorList>
    </citation>
    <scope>NUCLEOTIDE SEQUENCE [LARGE SCALE GENOMIC DNA]</scope>
    <source>
        <strain evidence="9 10">RED65</strain>
    </source>
</reference>
<keyword evidence="9" id="KW-0675">Receptor</keyword>
<dbReference type="PANTHER" id="PTHR30069">
    <property type="entry name" value="TONB-DEPENDENT OUTER MEMBRANE RECEPTOR"/>
    <property type="match status" value="1"/>
</dbReference>
<sequence length="697" mass="78429">MQRRMLATLLLASSLPLQTAYAQEETNKTTAQKDEDVAELNAVQVQGAEVSGPEITTEKLLKVPGAGNDPLKAIEALPGVVLGGFGPFSIPAIRGSSPRDNIYITDFIPVGYVFHNDGNSTYNANLVENFSLKAGAWGPEYSNAIGAVLATKLRDPYREPLTTTLDLSFLRAGAMIEGALSEDSAFYLSYRRSLLEFYVESFIDEDELTFTEVPRNSDYQFKYHWQPTATTNVRLIATGAEDSVGIEFGPENDALETEPALAGGLDADTYYHSQGILVDTLFDNGTSSMFSLSRKEEKTDFVVGTLFDLDAVNYEYRFKNYYNTPLDNGDTLRYGFDLSQTDIDYTAAGLYSPCNDEIGETCDPASLGEPFGPLGEVLTINGAYSFIAYDWFATPLWEITLGLGNSYNDFNEQNIVQPRLSTRYELNPAWTLTAAVGRHSQFIREFRFIADELGNPELEQPDAMHYVVGFEHEIDESLSSKLEVYYKDIDKLVATNPAYTYDPNNTNNPEQPYLNEATGEAYGIEFLLNKNLTDKWYGWFSLAYSQTKRTNEITGKEIDFELDRPWIVNLVASYQKDERTTYGFKWRYQSGSLITPVEGAIPFDEDGNVIAGNPDPETVYIYDPIEGEPNSERLPAYHRLDFRMDYKLSARSDFYFEIINLYNRANVSDYSYNKDYSEREKVESLPTIFSVGAKLVF</sequence>
<dbReference type="GO" id="GO:0009279">
    <property type="term" value="C:cell outer membrane"/>
    <property type="evidence" value="ECO:0007669"/>
    <property type="project" value="UniProtKB-SubCell"/>
</dbReference>
<proteinExistence type="predicted"/>
<evidence type="ECO:0000256" key="5">
    <source>
        <dbReference type="ARBA" id="ARBA00022729"/>
    </source>
</evidence>
<dbReference type="InterPro" id="IPR036942">
    <property type="entry name" value="Beta-barrel_TonB_sf"/>
</dbReference>
<dbReference type="GO" id="GO:0044718">
    <property type="term" value="P:siderophore transmembrane transport"/>
    <property type="evidence" value="ECO:0007669"/>
    <property type="project" value="TreeGrafter"/>
</dbReference>
<feature type="chain" id="PRO_5004194855" evidence="8">
    <location>
        <begin position="23"/>
        <end position="697"/>
    </location>
</feature>
<keyword evidence="6" id="KW-0472">Membrane</keyword>
<evidence type="ECO:0000256" key="1">
    <source>
        <dbReference type="ARBA" id="ARBA00004571"/>
    </source>
</evidence>
<keyword evidence="3" id="KW-1134">Transmembrane beta strand</keyword>
<dbReference type="OrthoDB" id="9145970at2"/>
<accession>Q1N122</accession>
<dbReference type="SUPFAM" id="SSF56935">
    <property type="entry name" value="Porins"/>
    <property type="match status" value="1"/>
</dbReference>
<evidence type="ECO:0000256" key="8">
    <source>
        <dbReference type="SAM" id="SignalP"/>
    </source>
</evidence>
<dbReference type="EMBL" id="AAQH01000012">
    <property type="protein sequence ID" value="EAT11852.1"/>
    <property type="molecule type" value="Genomic_DNA"/>
</dbReference>
<keyword evidence="4" id="KW-0812">Transmembrane</keyword>
<evidence type="ECO:0000313" key="10">
    <source>
        <dbReference type="Proteomes" id="UP000004263"/>
    </source>
</evidence>
<dbReference type="RefSeq" id="WP_007017927.1">
    <property type="nucleotide sequence ID" value="NZ_CH724115.1"/>
</dbReference>
<evidence type="ECO:0000256" key="6">
    <source>
        <dbReference type="ARBA" id="ARBA00023136"/>
    </source>
</evidence>
<dbReference type="Proteomes" id="UP000004263">
    <property type="component" value="Unassembled WGS sequence"/>
</dbReference>
<dbReference type="AlphaFoldDB" id="Q1N122"/>
<evidence type="ECO:0000313" key="9">
    <source>
        <dbReference type="EMBL" id="EAT11852.1"/>
    </source>
</evidence>
<comment type="caution">
    <text evidence="9">The sequence shown here is derived from an EMBL/GenBank/DDBJ whole genome shotgun (WGS) entry which is preliminary data.</text>
</comment>
<protein>
    <submittedName>
        <fullName evidence="9">Putative TonB-dependent receptor</fullName>
    </submittedName>
</protein>
<keyword evidence="2" id="KW-0813">Transport</keyword>
<dbReference type="InterPro" id="IPR039426">
    <property type="entry name" value="TonB-dep_rcpt-like"/>
</dbReference>
<dbReference type="STRING" id="207949.RED65_13862"/>
<comment type="subcellular location">
    <subcellularLocation>
        <location evidence="1">Cell outer membrane</location>
        <topology evidence="1">Multi-pass membrane protein</topology>
    </subcellularLocation>
</comment>
<evidence type="ECO:0000256" key="3">
    <source>
        <dbReference type="ARBA" id="ARBA00022452"/>
    </source>
</evidence>